<feature type="coiled-coil region" evidence="5">
    <location>
        <begin position="188"/>
        <end position="215"/>
    </location>
</feature>
<keyword evidence="3 7" id="KW-0378">Hydrolase</keyword>
<dbReference type="Proteomes" id="UP000235363">
    <property type="component" value="Unassembled WGS sequence"/>
</dbReference>
<reference evidence="7 8" key="1">
    <citation type="submission" date="2017-09" db="EMBL/GenBank/DDBJ databases">
        <title>Bacterial strain isolated from the female urinary microbiota.</title>
        <authorList>
            <person name="Thomas-White K."/>
            <person name="Kumar N."/>
            <person name="Forster S."/>
            <person name="Putonti C."/>
            <person name="Lawley T."/>
            <person name="Wolfe A.J."/>
        </authorList>
    </citation>
    <scope>NUCLEOTIDE SEQUENCE [LARGE SCALE GENOMIC DNA]</scope>
    <source>
        <strain evidence="7 8">UMB0908</strain>
    </source>
</reference>
<name>A0A2N6SWH3_9CORY</name>
<dbReference type="InterPro" id="IPR038765">
    <property type="entry name" value="Papain-like_cys_pep_sf"/>
</dbReference>
<dbReference type="InterPro" id="IPR000064">
    <property type="entry name" value="NLP_P60_dom"/>
</dbReference>
<evidence type="ECO:0000256" key="2">
    <source>
        <dbReference type="ARBA" id="ARBA00022670"/>
    </source>
</evidence>
<dbReference type="SUPFAM" id="SSF54001">
    <property type="entry name" value="Cysteine proteinases"/>
    <property type="match status" value="1"/>
</dbReference>
<dbReference type="Pfam" id="PF00877">
    <property type="entry name" value="NLPC_P60"/>
    <property type="match status" value="1"/>
</dbReference>
<evidence type="ECO:0000313" key="8">
    <source>
        <dbReference type="Proteomes" id="UP000235363"/>
    </source>
</evidence>
<dbReference type="Gene3D" id="6.10.250.3150">
    <property type="match status" value="1"/>
</dbReference>
<feature type="domain" description="NlpC/P60" evidence="6">
    <location>
        <begin position="241"/>
        <end position="356"/>
    </location>
</feature>
<proteinExistence type="inferred from homology"/>
<comment type="similarity">
    <text evidence="1">Belongs to the peptidase C40 family.</text>
</comment>
<evidence type="ECO:0000256" key="4">
    <source>
        <dbReference type="ARBA" id="ARBA00022807"/>
    </source>
</evidence>
<dbReference type="GO" id="GO:0008234">
    <property type="term" value="F:cysteine-type peptidase activity"/>
    <property type="evidence" value="ECO:0007669"/>
    <property type="project" value="UniProtKB-KW"/>
</dbReference>
<dbReference type="EMBL" id="PNHF01000030">
    <property type="protein sequence ID" value="PMC61399.1"/>
    <property type="molecule type" value="Genomic_DNA"/>
</dbReference>
<dbReference type="PROSITE" id="PS51935">
    <property type="entry name" value="NLPC_P60"/>
    <property type="match status" value="1"/>
</dbReference>
<evidence type="ECO:0000259" key="6">
    <source>
        <dbReference type="PROSITE" id="PS51935"/>
    </source>
</evidence>
<sequence>MARASRFERPSRTVRHRRNHLRRLIASTSVVACLAAPVAIAPSATSQELTADGIIADLEELSREAEENSQDVMRLDGDVAKQEELVRKLQGEVQEATRSAEAARGEVDRHRDEISQFARQRMRGDVVDPITAVIGSNDAQDALDRSSYVSQMSREKEGTLSAVSKRQRETADRFARAASAKAVAGVQLGALEKKRGELEKKSGELERRTQEVRDRVDSLSAAELAAWRAKDNPITEGLGQLLGSSGAVDAAMTKVGSPYSWGAAGPDAFDCSGLMYWAYQQLGKSIPRTSQAQLAGGTPVSRDQLQPGDLIGFYEGITHVGMYVGNGMIIHASTYGVPVQVVPIEQGGPYMGAVRY</sequence>
<accession>A0A2N6SWH3</accession>
<evidence type="ECO:0000313" key="7">
    <source>
        <dbReference type="EMBL" id="PMC61399.1"/>
    </source>
</evidence>
<evidence type="ECO:0000256" key="1">
    <source>
        <dbReference type="ARBA" id="ARBA00007074"/>
    </source>
</evidence>
<dbReference type="PANTHER" id="PTHR47359">
    <property type="entry name" value="PEPTIDOGLYCAN DL-ENDOPEPTIDASE CWLO"/>
    <property type="match status" value="1"/>
</dbReference>
<gene>
    <name evidence="7" type="ORF">CJ204_11205</name>
</gene>
<protein>
    <submittedName>
        <fullName evidence="7">Cell wall hydrolase</fullName>
    </submittedName>
</protein>
<dbReference type="Gene3D" id="3.90.1720.10">
    <property type="entry name" value="endopeptidase domain like (from Nostoc punctiforme)"/>
    <property type="match status" value="1"/>
</dbReference>
<dbReference type="STRING" id="1725.WU86_01805"/>
<dbReference type="GO" id="GO:0006508">
    <property type="term" value="P:proteolysis"/>
    <property type="evidence" value="ECO:0007669"/>
    <property type="project" value="UniProtKB-KW"/>
</dbReference>
<organism evidence="7 8">
    <name type="scientific">Corynebacterium xerosis</name>
    <dbReference type="NCBI Taxonomy" id="1725"/>
    <lineage>
        <taxon>Bacteria</taxon>
        <taxon>Bacillati</taxon>
        <taxon>Actinomycetota</taxon>
        <taxon>Actinomycetes</taxon>
        <taxon>Mycobacteriales</taxon>
        <taxon>Corynebacteriaceae</taxon>
        <taxon>Corynebacterium</taxon>
    </lineage>
</organism>
<feature type="coiled-coil region" evidence="5">
    <location>
        <begin position="51"/>
        <end position="120"/>
    </location>
</feature>
<keyword evidence="2" id="KW-0645">Protease</keyword>
<dbReference type="AlphaFoldDB" id="A0A2N6SWH3"/>
<dbReference type="PANTHER" id="PTHR47359:SF3">
    <property type="entry name" value="NLP_P60 DOMAIN-CONTAINING PROTEIN-RELATED"/>
    <property type="match status" value="1"/>
</dbReference>
<evidence type="ECO:0000256" key="5">
    <source>
        <dbReference type="SAM" id="Coils"/>
    </source>
</evidence>
<dbReference type="InterPro" id="IPR051794">
    <property type="entry name" value="PG_Endopeptidase_C40"/>
</dbReference>
<comment type="caution">
    <text evidence="7">The sequence shown here is derived from an EMBL/GenBank/DDBJ whole genome shotgun (WGS) entry which is preliminary data.</text>
</comment>
<keyword evidence="5" id="KW-0175">Coiled coil</keyword>
<keyword evidence="4" id="KW-0788">Thiol protease</keyword>
<evidence type="ECO:0000256" key="3">
    <source>
        <dbReference type="ARBA" id="ARBA00022801"/>
    </source>
</evidence>